<name>A0A1M6RKK6_9FIRM</name>
<accession>A0A1M6RKK6</accession>
<dbReference type="EMBL" id="FRAE01000058">
    <property type="protein sequence ID" value="SHK32972.1"/>
    <property type="molecule type" value="Genomic_DNA"/>
</dbReference>
<reference evidence="3" key="1">
    <citation type="submission" date="2016-11" db="EMBL/GenBank/DDBJ databases">
        <authorList>
            <person name="Varghese N."/>
            <person name="Submissions S."/>
        </authorList>
    </citation>
    <scope>NUCLEOTIDE SEQUENCE [LARGE SCALE GENOMIC DNA]</scope>
    <source>
        <strain evidence="3">DSM 15518</strain>
    </source>
</reference>
<gene>
    <name evidence="2" type="ORF">SAMN02744037_02135</name>
</gene>
<dbReference type="RefSeq" id="WP_072889837.1">
    <property type="nucleotide sequence ID" value="NZ_FRAE01000058.1"/>
</dbReference>
<sequence>MMNIKQKIIDMILVAVVSFGTFAGLTNLASRMFMDVKEYVPYALTVVTLFFIKECYQIIKEEPVKIN</sequence>
<feature type="transmembrane region" description="Helical" evidence="1">
    <location>
        <begin position="12"/>
        <end position="33"/>
    </location>
</feature>
<proteinExistence type="predicted"/>
<protein>
    <submittedName>
        <fullName evidence="2">Uncharacterized protein</fullName>
    </submittedName>
</protein>
<organism evidence="2 3">
    <name type="scientific">Tepidibacter formicigenes DSM 15518</name>
    <dbReference type="NCBI Taxonomy" id="1123349"/>
    <lineage>
        <taxon>Bacteria</taxon>
        <taxon>Bacillati</taxon>
        <taxon>Bacillota</taxon>
        <taxon>Clostridia</taxon>
        <taxon>Peptostreptococcales</taxon>
        <taxon>Peptostreptococcaceae</taxon>
        <taxon>Tepidibacter</taxon>
    </lineage>
</organism>
<dbReference type="STRING" id="1123349.SAMN02744037_02135"/>
<keyword evidence="1" id="KW-0812">Transmembrane</keyword>
<keyword evidence="1" id="KW-1133">Transmembrane helix</keyword>
<keyword evidence="3" id="KW-1185">Reference proteome</keyword>
<evidence type="ECO:0000256" key="1">
    <source>
        <dbReference type="SAM" id="Phobius"/>
    </source>
</evidence>
<evidence type="ECO:0000313" key="2">
    <source>
        <dbReference type="EMBL" id="SHK32972.1"/>
    </source>
</evidence>
<evidence type="ECO:0000313" key="3">
    <source>
        <dbReference type="Proteomes" id="UP000242497"/>
    </source>
</evidence>
<dbReference type="OrthoDB" id="9883383at2"/>
<dbReference type="Proteomes" id="UP000242497">
    <property type="component" value="Unassembled WGS sequence"/>
</dbReference>
<keyword evidence="1" id="KW-0472">Membrane</keyword>
<dbReference type="AlphaFoldDB" id="A0A1M6RKK6"/>